<reference evidence="1" key="1">
    <citation type="submission" date="2022-07" db="EMBL/GenBank/DDBJ databases">
        <title>Phylogenomic reconstructions and comparative analyses of Kickxellomycotina fungi.</title>
        <authorList>
            <person name="Reynolds N.K."/>
            <person name="Stajich J.E."/>
            <person name="Barry K."/>
            <person name="Grigoriev I.V."/>
            <person name="Crous P."/>
            <person name="Smith M.E."/>
        </authorList>
    </citation>
    <scope>NUCLEOTIDE SEQUENCE</scope>
    <source>
        <strain evidence="1">BCRC 34191</strain>
    </source>
</reference>
<name>A0ACC1KFA5_9FUNG</name>
<organism evidence="1 2">
    <name type="scientific">Coemansia linderi</name>
    <dbReference type="NCBI Taxonomy" id="2663919"/>
    <lineage>
        <taxon>Eukaryota</taxon>
        <taxon>Fungi</taxon>
        <taxon>Fungi incertae sedis</taxon>
        <taxon>Zoopagomycota</taxon>
        <taxon>Kickxellomycotina</taxon>
        <taxon>Kickxellomycetes</taxon>
        <taxon>Kickxellales</taxon>
        <taxon>Kickxellaceae</taxon>
        <taxon>Coemansia</taxon>
    </lineage>
</organism>
<dbReference type="EMBL" id="JANBUK010000711">
    <property type="protein sequence ID" value="KAJ2788950.1"/>
    <property type="molecule type" value="Genomic_DNA"/>
</dbReference>
<evidence type="ECO:0000313" key="1">
    <source>
        <dbReference type="EMBL" id="KAJ2788950.1"/>
    </source>
</evidence>
<sequence length="126" mass="13990">MAGGSDTLMDRFKQEPLVPIGAAATIAAFLYAAHGMYRGNFKQTQWGMRSRVALQGLTVCALVGYGLYNTAESKPVRRENMRDIDWERLANESKAAEEADRLRKEQALAAQAKKARTVFAPEPKDK</sequence>
<protein>
    <submittedName>
        <fullName evidence="1">Respiratory supercomplex factor 1, mitochondrial</fullName>
    </submittedName>
</protein>
<keyword evidence="2" id="KW-1185">Reference proteome</keyword>
<evidence type="ECO:0000313" key="2">
    <source>
        <dbReference type="Proteomes" id="UP001140066"/>
    </source>
</evidence>
<accession>A0ACC1KFA5</accession>
<comment type="caution">
    <text evidence="1">The sequence shown here is derived from an EMBL/GenBank/DDBJ whole genome shotgun (WGS) entry which is preliminary data.</text>
</comment>
<proteinExistence type="predicted"/>
<gene>
    <name evidence="1" type="primary">RCF1</name>
    <name evidence="1" type="ORF">GGI18_002678</name>
</gene>
<dbReference type="Proteomes" id="UP001140066">
    <property type="component" value="Unassembled WGS sequence"/>
</dbReference>